<evidence type="ECO:0000313" key="1">
    <source>
        <dbReference type="EMBL" id="GAG83476.1"/>
    </source>
</evidence>
<comment type="caution">
    <text evidence="1">The sequence shown here is derived from an EMBL/GenBank/DDBJ whole genome shotgun (WGS) entry which is preliminary data.</text>
</comment>
<protein>
    <submittedName>
        <fullName evidence="1">Uncharacterized protein</fullName>
    </submittedName>
</protein>
<proteinExistence type="predicted"/>
<dbReference type="AlphaFoldDB" id="X1CGY3"/>
<name>X1CGY3_9ZZZZ</name>
<organism evidence="1">
    <name type="scientific">marine sediment metagenome</name>
    <dbReference type="NCBI Taxonomy" id="412755"/>
    <lineage>
        <taxon>unclassified sequences</taxon>
        <taxon>metagenomes</taxon>
        <taxon>ecological metagenomes</taxon>
    </lineage>
</organism>
<accession>X1CGY3</accession>
<gene>
    <name evidence="1" type="ORF">S01H4_26266</name>
</gene>
<reference evidence="1" key="1">
    <citation type="journal article" date="2014" name="Front. Microbiol.">
        <title>High frequency of phylogenetically diverse reductive dehalogenase-homologous genes in deep subseafloor sedimentary metagenomes.</title>
        <authorList>
            <person name="Kawai M."/>
            <person name="Futagami T."/>
            <person name="Toyoda A."/>
            <person name="Takaki Y."/>
            <person name="Nishi S."/>
            <person name="Hori S."/>
            <person name="Arai W."/>
            <person name="Tsubouchi T."/>
            <person name="Morono Y."/>
            <person name="Uchiyama I."/>
            <person name="Ito T."/>
            <person name="Fujiyama A."/>
            <person name="Inagaki F."/>
            <person name="Takami H."/>
        </authorList>
    </citation>
    <scope>NUCLEOTIDE SEQUENCE</scope>
    <source>
        <strain evidence="1">Expedition CK06-06</strain>
    </source>
</reference>
<feature type="non-terminal residue" evidence="1">
    <location>
        <position position="1"/>
    </location>
</feature>
<dbReference type="EMBL" id="BART01012639">
    <property type="protein sequence ID" value="GAG83476.1"/>
    <property type="molecule type" value="Genomic_DNA"/>
</dbReference>
<sequence>TLLESKKYNLDAKTNKSSFSLIKSDFDVEKIVTFNPNPFLLFFSELFEAEIPPNKEKLKLLLQKVLYNFVQLSL</sequence>